<dbReference type="Gene3D" id="3.20.20.70">
    <property type="entry name" value="Aldolase class I"/>
    <property type="match status" value="1"/>
</dbReference>
<keyword evidence="11" id="KW-0501">Molybdenum cofactor biosynthesis</keyword>
<dbReference type="EMBL" id="HBIX01012405">
    <property type="protein sequence ID" value="CAE0716506.1"/>
    <property type="molecule type" value="Transcribed_RNA"/>
</dbReference>
<dbReference type="SFLD" id="SFLDG01383">
    <property type="entry name" value="cyclic_pyranopterin_phosphate"/>
    <property type="match status" value="1"/>
</dbReference>
<dbReference type="InterPro" id="IPR000385">
    <property type="entry name" value="MoaA_NifB_PqqE_Fe-S-bd_CS"/>
</dbReference>
<dbReference type="SMART" id="SM00729">
    <property type="entry name" value="Elp3"/>
    <property type="match status" value="1"/>
</dbReference>
<dbReference type="GO" id="GO:0046872">
    <property type="term" value="F:metal ion binding"/>
    <property type="evidence" value="ECO:0007669"/>
    <property type="project" value="UniProtKB-KW"/>
</dbReference>
<keyword evidence="9" id="KW-0411">Iron-sulfur</keyword>
<dbReference type="CDD" id="cd21117">
    <property type="entry name" value="Twitch_MoaA"/>
    <property type="match status" value="1"/>
</dbReference>
<dbReference type="PANTHER" id="PTHR22960">
    <property type="entry name" value="MOLYBDOPTERIN COFACTOR SYNTHESIS PROTEIN A"/>
    <property type="match status" value="1"/>
</dbReference>
<dbReference type="Pfam" id="PF06463">
    <property type="entry name" value="Mob_synth_C"/>
    <property type="match status" value="1"/>
</dbReference>
<dbReference type="PROSITE" id="PS01305">
    <property type="entry name" value="MOAA_NIFB_PQQE"/>
    <property type="match status" value="1"/>
</dbReference>
<dbReference type="SFLD" id="SFLDG01067">
    <property type="entry name" value="SPASM/twitch_domain_containing"/>
    <property type="match status" value="1"/>
</dbReference>
<evidence type="ECO:0000256" key="2">
    <source>
        <dbReference type="ARBA" id="ARBA00005046"/>
    </source>
</evidence>
<protein>
    <recommendedName>
        <fullName evidence="3">GTP 3',8-cyclase</fullName>
        <ecNumber evidence="3">4.1.99.22</ecNumber>
    </recommendedName>
</protein>
<dbReference type="SFLD" id="SFLDG01386">
    <property type="entry name" value="main_SPASM_domain-containing"/>
    <property type="match status" value="1"/>
</dbReference>
<comment type="pathway">
    <text evidence="2">Cofactor biosynthesis; molybdopterin biosynthesis.</text>
</comment>
<evidence type="ECO:0000256" key="3">
    <source>
        <dbReference type="ARBA" id="ARBA00012167"/>
    </source>
</evidence>
<dbReference type="CDD" id="cd01335">
    <property type="entry name" value="Radical_SAM"/>
    <property type="match status" value="1"/>
</dbReference>
<evidence type="ECO:0000256" key="4">
    <source>
        <dbReference type="ARBA" id="ARBA00022485"/>
    </source>
</evidence>
<dbReference type="InterPro" id="IPR050105">
    <property type="entry name" value="MoCo_biosynth_MoaA/MoaC"/>
</dbReference>
<dbReference type="GO" id="GO:0061799">
    <property type="term" value="F:cyclic pyranopterin monophosphate synthase activity"/>
    <property type="evidence" value="ECO:0007669"/>
    <property type="project" value="TreeGrafter"/>
</dbReference>
<dbReference type="NCBIfam" id="TIGR02666">
    <property type="entry name" value="moaA"/>
    <property type="match status" value="1"/>
</dbReference>
<dbReference type="InterPro" id="IPR013785">
    <property type="entry name" value="Aldolase_TIM"/>
</dbReference>
<comment type="catalytic activity">
    <reaction evidence="13">
        <text>GTP + AH2 + S-adenosyl-L-methionine = (8S)-3',8-cyclo-7,8-dihydroguanosine 5'-triphosphate + 5'-deoxyadenosine + L-methionine + A + H(+)</text>
        <dbReference type="Rhea" id="RHEA:49576"/>
        <dbReference type="ChEBI" id="CHEBI:13193"/>
        <dbReference type="ChEBI" id="CHEBI:15378"/>
        <dbReference type="ChEBI" id="CHEBI:17319"/>
        <dbReference type="ChEBI" id="CHEBI:17499"/>
        <dbReference type="ChEBI" id="CHEBI:37565"/>
        <dbReference type="ChEBI" id="CHEBI:57844"/>
        <dbReference type="ChEBI" id="CHEBI:59789"/>
        <dbReference type="ChEBI" id="CHEBI:131766"/>
        <dbReference type="EC" id="4.1.99.22"/>
    </reaction>
</comment>
<dbReference type="InterPro" id="IPR058240">
    <property type="entry name" value="rSAM_sf"/>
</dbReference>
<sequence length="486" mass="55497">MLQPLTFRTSLLPSWRRAGAATVRRHRLSSAPALRGEEDNTIIVHQHRTTEQIDELSSFPPSALIVEDVVDSGLRKHKQKPRLEALRSRLREEKNNAPPTLHTFGTTKNTKKNHKQKNVSPIVKDQTEEAKRKSLFELMEKLDAVPLPKEPLKDTFGRHHSYLRISLSERCNLRCLYCMPEDGVPLQPAENLLSNAEIMKLASWFNQQGVNKIRLTGGEPLLRKNLVELVADLNQLENPLEQIGMTTNGVTLSKHLPDLVDAGLTHVNISLDSLKPEKFAKLTRRPAAYFDRVMEAIEDCAKYLPNQTKINCVVMPDNADELQDFVELSRRMPVDIRFIEYMPFNDNQWGTDDFLSYSQMQEQIIGLEREEDGPNDTTKWWRVQPNQENLDKSLGRVGFITSMSEHFCGTCNRLRLTADGQLKVCLFGKTEVSLRDLMRQGGSDEMLQKVIHHSVQRKHFKLGGHKDMEDLKAHSDENRPMTLIGG</sequence>
<feature type="region of interest" description="Disordered" evidence="14">
    <location>
        <begin position="93"/>
        <end position="126"/>
    </location>
</feature>
<evidence type="ECO:0000256" key="12">
    <source>
        <dbReference type="ARBA" id="ARBA00023239"/>
    </source>
</evidence>
<proteinExistence type="predicted"/>
<comment type="cofactor">
    <cofactor evidence="1">
        <name>[4Fe-4S] cluster</name>
        <dbReference type="ChEBI" id="CHEBI:49883"/>
    </cofactor>
</comment>
<evidence type="ECO:0000256" key="7">
    <source>
        <dbReference type="ARBA" id="ARBA00022741"/>
    </source>
</evidence>
<gene>
    <name evidence="16" type="ORF">PAUS00366_LOCUS9258</name>
</gene>
<accession>A0A7S4AI57</accession>
<dbReference type="GO" id="GO:0051539">
    <property type="term" value="F:4 iron, 4 sulfur cluster binding"/>
    <property type="evidence" value="ECO:0007669"/>
    <property type="project" value="UniProtKB-KW"/>
</dbReference>
<dbReference type="PANTHER" id="PTHR22960:SF0">
    <property type="entry name" value="MOLYBDENUM COFACTOR BIOSYNTHESIS PROTEIN 1"/>
    <property type="match status" value="1"/>
</dbReference>
<keyword evidence="6" id="KW-0479">Metal-binding</keyword>
<evidence type="ECO:0000256" key="10">
    <source>
        <dbReference type="ARBA" id="ARBA00023134"/>
    </source>
</evidence>
<keyword evidence="10" id="KW-0342">GTP-binding</keyword>
<evidence type="ECO:0000256" key="13">
    <source>
        <dbReference type="ARBA" id="ARBA00048697"/>
    </source>
</evidence>
<dbReference type="SFLD" id="SFLDS00029">
    <property type="entry name" value="Radical_SAM"/>
    <property type="match status" value="1"/>
</dbReference>
<feature type="domain" description="Radical SAM core" evidence="15">
    <location>
        <begin position="155"/>
        <end position="375"/>
    </location>
</feature>
<evidence type="ECO:0000313" key="16">
    <source>
        <dbReference type="EMBL" id="CAE0716506.1"/>
    </source>
</evidence>
<dbReference type="InterPro" id="IPR010505">
    <property type="entry name" value="MoaA_twitch"/>
</dbReference>
<dbReference type="SUPFAM" id="SSF102114">
    <property type="entry name" value="Radical SAM enzymes"/>
    <property type="match status" value="1"/>
</dbReference>
<dbReference type="GO" id="GO:0061798">
    <property type="term" value="F:GTP 3',8'-cyclase activity"/>
    <property type="evidence" value="ECO:0007669"/>
    <property type="project" value="UniProtKB-EC"/>
</dbReference>
<evidence type="ECO:0000256" key="8">
    <source>
        <dbReference type="ARBA" id="ARBA00023004"/>
    </source>
</evidence>
<name>A0A7S4AI57_9STRA</name>
<evidence type="ECO:0000256" key="6">
    <source>
        <dbReference type="ARBA" id="ARBA00022723"/>
    </source>
</evidence>
<dbReference type="PROSITE" id="PS51918">
    <property type="entry name" value="RADICAL_SAM"/>
    <property type="match status" value="1"/>
</dbReference>
<dbReference type="InterPro" id="IPR006638">
    <property type="entry name" value="Elp3/MiaA/NifB-like_rSAM"/>
</dbReference>
<dbReference type="InterPro" id="IPR007197">
    <property type="entry name" value="rSAM"/>
</dbReference>
<dbReference type="EC" id="4.1.99.22" evidence="3"/>
<evidence type="ECO:0000256" key="9">
    <source>
        <dbReference type="ARBA" id="ARBA00023014"/>
    </source>
</evidence>
<dbReference type="UniPathway" id="UPA00344"/>
<keyword evidence="8" id="KW-0408">Iron</keyword>
<dbReference type="GO" id="GO:0005525">
    <property type="term" value="F:GTP binding"/>
    <property type="evidence" value="ECO:0007669"/>
    <property type="project" value="UniProtKB-KW"/>
</dbReference>
<dbReference type="Pfam" id="PF04055">
    <property type="entry name" value="Radical_SAM"/>
    <property type="match status" value="1"/>
</dbReference>
<evidence type="ECO:0000256" key="14">
    <source>
        <dbReference type="SAM" id="MobiDB-lite"/>
    </source>
</evidence>
<reference evidence="16" key="1">
    <citation type="submission" date="2021-01" db="EMBL/GenBank/DDBJ databases">
        <authorList>
            <person name="Corre E."/>
            <person name="Pelletier E."/>
            <person name="Niang G."/>
            <person name="Scheremetjew M."/>
            <person name="Finn R."/>
            <person name="Kale V."/>
            <person name="Holt S."/>
            <person name="Cochrane G."/>
            <person name="Meng A."/>
            <person name="Brown T."/>
            <person name="Cohen L."/>
        </authorList>
    </citation>
    <scope>NUCLEOTIDE SEQUENCE</scope>
    <source>
        <strain evidence="16">10249 10 AB</strain>
    </source>
</reference>
<evidence type="ECO:0000256" key="1">
    <source>
        <dbReference type="ARBA" id="ARBA00001966"/>
    </source>
</evidence>
<dbReference type="InterPro" id="IPR040064">
    <property type="entry name" value="MoaA-like"/>
</dbReference>
<evidence type="ECO:0000256" key="11">
    <source>
        <dbReference type="ARBA" id="ARBA00023150"/>
    </source>
</evidence>
<organism evidence="16">
    <name type="scientific">Pseudo-nitzschia australis</name>
    <dbReference type="NCBI Taxonomy" id="44445"/>
    <lineage>
        <taxon>Eukaryota</taxon>
        <taxon>Sar</taxon>
        <taxon>Stramenopiles</taxon>
        <taxon>Ochrophyta</taxon>
        <taxon>Bacillariophyta</taxon>
        <taxon>Bacillariophyceae</taxon>
        <taxon>Bacillariophycidae</taxon>
        <taxon>Bacillariales</taxon>
        <taxon>Bacillariaceae</taxon>
        <taxon>Pseudo-nitzschia</taxon>
    </lineage>
</organism>
<keyword evidence="7" id="KW-0547">Nucleotide-binding</keyword>
<dbReference type="AlphaFoldDB" id="A0A7S4AI57"/>
<dbReference type="InterPro" id="IPR013483">
    <property type="entry name" value="MoaA"/>
</dbReference>
<keyword evidence="5" id="KW-0949">S-adenosyl-L-methionine</keyword>
<dbReference type="GO" id="GO:0006777">
    <property type="term" value="P:Mo-molybdopterin cofactor biosynthetic process"/>
    <property type="evidence" value="ECO:0007669"/>
    <property type="project" value="UniProtKB-KW"/>
</dbReference>
<keyword evidence="4" id="KW-0004">4Fe-4S</keyword>
<keyword evidence="12" id="KW-0456">Lyase</keyword>
<evidence type="ECO:0000259" key="15">
    <source>
        <dbReference type="PROSITE" id="PS51918"/>
    </source>
</evidence>
<evidence type="ECO:0000256" key="5">
    <source>
        <dbReference type="ARBA" id="ARBA00022691"/>
    </source>
</evidence>